<dbReference type="InterPro" id="IPR041271">
    <property type="entry name" value="AGPT-Pplase3"/>
</dbReference>
<dbReference type="Pfam" id="PF18746">
    <property type="entry name" value="aGPT-Pplase3"/>
    <property type="match status" value="1"/>
</dbReference>
<dbReference type="RefSeq" id="WP_107570139.1">
    <property type="nucleotide sequence ID" value="NZ_PYYB01000002.1"/>
</dbReference>
<feature type="domain" description="Alpha-glutamyl/putrescinyl thymine pyrophosphorylase clade 3" evidence="2">
    <location>
        <begin position="171"/>
        <end position="256"/>
    </location>
</feature>
<sequence>MPTFCRHGRLEERCPVCVAKAKKASGEAAPRRTSSAPRRPPRTASGGATRTRPGVVVRKEARAAEDGYANELVPGLRATADAARLAEELGFAVARVEELQLAAPGRYGEVARLADEDREEAFWLAFQIAALGPLETDEPWATIDAVRTTWADGADPEPGELPLGPRAGIDRRRGAAATFAAYRAWAQRAGSQEAAFAGDAAWTPQRRFDRAFERLGLPGFGRSPRFELLVLVSRLGLVELEPWTLMYGTDATDPVVVAAKRVFGIGDAINLSRRSSELCAEAGVPAAALDLALRNFGQPATAPRLRAAATVGVDDEVRARVARVLGAAPAPEEPSDAAS</sequence>
<organism evidence="3 4">
    <name type="scientific">Paraconexibacter algicola</name>
    <dbReference type="NCBI Taxonomy" id="2133960"/>
    <lineage>
        <taxon>Bacteria</taxon>
        <taxon>Bacillati</taxon>
        <taxon>Actinomycetota</taxon>
        <taxon>Thermoleophilia</taxon>
        <taxon>Solirubrobacterales</taxon>
        <taxon>Paraconexibacteraceae</taxon>
        <taxon>Paraconexibacter</taxon>
    </lineage>
</organism>
<name>A0A2T4UF76_9ACTN</name>
<dbReference type="OrthoDB" id="5243179at2"/>
<evidence type="ECO:0000256" key="1">
    <source>
        <dbReference type="SAM" id="MobiDB-lite"/>
    </source>
</evidence>
<keyword evidence="4" id="KW-1185">Reference proteome</keyword>
<evidence type="ECO:0000259" key="2">
    <source>
        <dbReference type="Pfam" id="PF18746"/>
    </source>
</evidence>
<protein>
    <recommendedName>
        <fullName evidence="2">Alpha-glutamyl/putrescinyl thymine pyrophosphorylase clade 3 domain-containing protein</fullName>
    </recommendedName>
</protein>
<reference evidence="3 4" key="1">
    <citation type="submission" date="2018-03" db="EMBL/GenBank/DDBJ databases">
        <title>Aquarubrobacter algicola gen. nov., sp. nov., a novel actinobacterium isolated from shallow eutrophic lake during the end of cyanobacterial harmful algal blooms.</title>
        <authorList>
            <person name="Chun S.J."/>
        </authorList>
    </citation>
    <scope>NUCLEOTIDE SEQUENCE [LARGE SCALE GENOMIC DNA]</scope>
    <source>
        <strain evidence="3 4">Seoho-28</strain>
    </source>
</reference>
<feature type="region of interest" description="Disordered" evidence="1">
    <location>
        <begin position="21"/>
        <end position="53"/>
    </location>
</feature>
<dbReference type="AlphaFoldDB" id="A0A2T4UF76"/>
<dbReference type="EMBL" id="PYYB01000002">
    <property type="protein sequence ID" value="PTL56420.1"/>
    <property type="molecule type" value="Genomic_DNA"/>
</dbReference>
<dbReference type="Proteomes" id="UP000240739">
    <property type="component" value="Unassembled WGS sequence"/>
</dbReference>
<proteinExistence type="predicted"/>
<accession>A0A2T4UF76</accession>
<comment type="caution">
    <text evidence="3">The sequence shown here is derived from an EMBL/GenBank/DDBJ whole genome shotgun (WGS) entry which is preliminary data.</text>
</comment>
<evidence type="ECO:0000313" key="4">
    <source>
        <dbReference type="Proteomes" id="UP000240739"/>
    </source>
</evidence>
<gene>
    <name evidence="3" type="ORF">C7Y72_15770</name>
</gene>
<feature type="compositionally biased region" description="Low complexity" evidence="1">
    <location>
        <begin position="31"/>
        <end position="48"/>
    </location>
</feature>
<evidence type="ECO:0000313" key="3">
    <source>
        <dbReference type="EMBL" id="PTL56420.1"/>
    </source>
</evidence>